<dbReference type="PANTHER" id="PTHR43244:SF1">
    <property type="entry name" value="5,10-METHYLENETETRAHYDROMETHANOPTERIN REDUCTASE"/>
    <property type="match status" value="1"/>
</dbReference>
<evidence type="ECO:0000256" key="1">
    <source>
        <dbReference type="ARBA" id="ARBA00023002"/>
    </source>
</evidence>
<proteinExistence type="predicted"/>
<dbReference type="Proteomes" id="UP001216390">
    <property type="component" value="Chromosome"/>
</dbReference>
<evidence type="ECO:0000313" key="3">
    <source>
        <dbReference type="EMBL" id="WCO65871.1"/>
    </source>
</evidence>
<dbReference type="InterPro" id="IPR036661">
    <property type="entry name" value="Luciferase-like_sf"/>
</dbReference>
<feature type="domain" description="Luciferase-like" evidence="2">
    <location>
        <begin position="18"/>
        <end position="307"/>
    </location>
</feature>
<gene>
    <name evidence="3" type="ORF">PO878_15315</name>
</gene>
<name>A0AAF0BR25_9ACTN</name>
<dbReference type="Pfam" id="PF00296">
    <property type="entry name" value="Bac_luciferase"/>
    <property type="match status" value="1"/>
</dbReference>
<evidence type="ECO:0000313" key="4">
    <source>
        <dbReference type="Proteomes" id="UP001216390"/>
    </source>
</evidence>
<dbReference type="InterPro" id="IPR050564">
    <property type="entry name" value="F420-G6PD/mer"/>
</dbReference>
<dbReference type="AlphaFoldDB" id="A0AAF0BR25"/>
<evidence type="ECO:0000259" key="2">
    <source>
        <dbReference type="Pfam" id="PF00296"/>
    </source>
</evidence>
<sequence length="331" mass="33572">MSGGADVRPSLLLANLGGIDEVLALARVAEEAGATRAWLTETNGPDALVAAAALASRTTLEVGTAVVSAATRTPPVLAMAAADLAHLSGRPVHLGLGAGGQVVVEAWHGLDLAGSVARIDDALTIVRQALDGGRTDHVGSQWRSRGFRLSSPPATPVRLYVGGMGPRMLELAAARADGLITSWMGVEGVAARAAALHAAAAAAGRAPGSVRLLARAYVAVTDDPAPVREAVRAELVEYLVSPPYGRAFAALGWGDEVDGAEGAFARGDREAATASVSDALLDDMLIAGPAGTCRRRLAELRAAGADEVLVQPVPHARAGDPSGTVRACFGG</sequence>
<keyword evidence="1" id="KW-0560">Oxidoreductase</keyword>
<dbReference type="GO" id="GO:0016705">
    <property type="term" value="F:oxidoreductase activity, acting on paired donors, with incorporation or reduction of molecular oxygen"/>
    <property type="evidence" value="ECO:0007669"/>
    <property type="project" value="InterPro"/>
</dbReference>
<dbReference type="SUPFAM" id="SSF51679">
    <property type="entry name" value="Bacterial luciferase-like"/>
    <property type="match status" value="1"/>
</dbReference>
<keyword evidence="4" id="KW-1185">Reference proteome</keyword>
<organism evidence="3 4">
    <name type="scientific">Iamia majanohamensis</name>
    <dbReference type="NCBI Taxonomy" id="467976"/>
    <lineage>
        <taxon>Bacteria</taxon>
        <taxon>Bacillati</taxon>
        <taxon>Actinomycetota</taxon>
        <taxon>Acidimicrobiia</taxon>
        <taxon>Acidimicrobiales</taxon>
        <taxon>Iamiaceae</taxon>
        <taxon>Iamia</taxon>
    </lineage>
</organism>
<accession>A0AAF0BR25</accession>
<dbReference type="CDD" id="cd01097">
    <property type="entry name" value="Tetrahydromethanopterin_reductase"/>
    <property type="match status" value="1"/>
</dbReference>
<dbReference type="RefSeq" id="WP_272735397.1">
    <property type="nucleotide sequence ID" value="NZ_CP116942.1"/>
</dbReference>
<dbReference type="EMBL" id="CP116942">
    <property type="protein sequence ID" value="WCO65871.1"/>
    <property type="molecule type" value="Genomic_DNA"/>
</dbReference>
<protein>
    <submittedName>
        <fullName evidence="3">LLM class flavin-dependent oxidoreductase</fullName>
    </submittedName>
</protein>
<dbReference type="PANTHER" id="PTHR43244">
    <property type="match status" value="1"/>
</dbReference>
<dbReference type="Gene3D" id="3.20.20.30">
    <property type="entry name" value="Luciferase-like domain"/>
    <property type="match status" value="1"/>
</dbReference>
<dbReference type="KEGG" id="ima:PO878_15315"/>
<dbReference type="InterPro" id="IPR011251">
    <property type="entry name" value="Luciferase-like_dom"/>
</dbReference>
<reference evidence="3" key="1">
    <citation type="submission" date="2023-01" db="EMBL/GenBank/DDBJ databases">
        <title>The diversity of Class Acidimicrobiia in South China Sea sediment environments and the proposal of Iamia marina sp. nov., a novel species of the genus Iamia.</title>
        <authorList>
            <person name="He Y."/>
            <person name="Tian X."/>
        </authorList>
    </citation>
    <scope>NUCLEOTIDE SEQUENCE</scope>
    <source>
        <strain evidence="3">DSM 19957</strain>
    </source>
</reference>